<dbReference type="EMBL" id="CWOW01000001">
    <property type="protein sequence ID" value="CRZ83031.1"/>
    <property type="molecule type" value="Genomic_DNA"/>
</dbReference>
<name>A0A655NX44_VIBCL</name>
<sequence>MGTGVKQGSRTLIKCIPLHKLHRELQRIDFLLSRAAKLGLILKTDDWLLSHTRQNTPQVTFPSTPL</sequence>
<evidence type="ECO:0000313" key="2">
    <source>
        <dbReference type="Proteomes" id="UP000044806"/>
    </source>
</evidence>
<evidence type="ECO:0000313" key="1">
    <source>
        <dbReference type="EMBL" id="CRZ83031.1"/>
    </source>
</evidence>
<reference evidence="1 2" key="1">
    <citation type="submission" date="2015-07" db="EMBL/GenBank/DDBJ databases">
        <authorList>
            <consortium name="Pathogen Informatics"/>
        </authorList>
    </citation>
    <scope>NUCLEOTIDE SEQUENCE [LARGE SCALE GENOMIC DNA]</scope>
    <source>
        <strain evidence="1 2">A51</strain>
    </source>
</reference>
<protein>
    <submittedName>
        <fullName evidence="1">Uncharacterized protein</fullName>
    </submittedName>
</protein>
<gene>
    <name evidence="1" type="ORF">ERS013165_00297</name>
</gene>
<proteinExistence type="predicted"/>
<dbReference type="AlphaFoldDB" id="A0A655NX44"/>
<organism evidence="1 2">
    <name type="scientific">Vibrio cholerae</name>
    <dbReference type="NCBI Taxonomy" id="666"/>
    <lineage>
        <taxon>Bacteria</taxon>
        <taxon>Pseudomonadati</taxon>
        <taxon>Pseudomonadota</taxon>
        <taxon>Gammaproteobacteria</taxon>
        <taxon>Vibrionales</taxon>
        <taxon>Vibrionaceae</taxon>
        <taxon>Vibrio</taxon>
    </lineage>
</organism>
<accession>A0A655NX44</accession>
<dbReference type="Proteomes" id="UP000044806">
    <property type="component" value="Unassembled WGS sequence"/>
</dbReference>